<reference evidence="4" key="1">
    <citation type="journal article" date="2021" name="Gut Microbes">
        <title>A synthetic consortium of 100 gut commensals modulates the composition and function in a colon model of the microbiome of elderly subjects.</title>
        <authorList>
            <person name="Perez M."/>
            <person name="Ntemiri A."/>
            <person name="Tan H."/>
            <person name="Harris H.M.B."/>
            <person name="Roager H.M."/>
            <person name="Ribiere C."/>
            <person name="O'Toole P.W."/>
        </authorList>
    </citation>
    <scope>NUCLEOTIDE SEQUENCE</scope>
    <source>
        <strain evidence="4">MCC335</strain>
    </source>
</reference>
<accession>A0AA41FFY0</accession>
<name>A0AA41FFY0_9FIRM</name>
<keyword evidence="2" id="KW-1133">Transmembrane helix</keyword>
<gene>
    <name evidence="4" type="ORF">GPL26_13500</name>
</gene>
<protein>
    <submittedName>
        <fullName evidence="4">CHAP domain-containing protein</fullName>
    </submittedName>
</protein>
<dbReference type="Pfam" id="PF05257">
    <property type="entry name" value="CHAP"/>
    <property type="match status" value="1"/>
</dbReference>
<proteinExistence type="predicted"/>
<evidence type="ECO:0000256" key="2">
    <source>
        <dbReference type="SAM" id="Phobius"/>
    </source>
</evidence>
<feature type="region of interest" description="Disordered" evidence="1">
    <location>
        <begin position="1"/>
        <end position="57"/>
    </location>
</feature>
<dbReference type="RefSeq" id="WP_215630121.1">
    <property type="nucleotide sequence ID" value="NZ_WQPS01000014.1"/>
</dbReference>
<dbReference type="InterPro" id="IPR038765">
    <property type="entry name" value="Papain-like_cys_pep_sf"/>
</dbReference>
<feature type="transmembrane region" description="Helical" evidence="2">
    <location>
        <begin position="219"/>
        <end position="237"/>
    </location>
</feature>
<dbReference type="InterPro" id="IPR007921">
    <property type="entry name" value="CHAP_dom"/>
</dbReference>
<dbReference type="NCBIfam" id="NF045974">
    <property type="entry name" value="conju_CD1108"/>
    <property type="match status" value="1"/>
</dbReference>
<evidence type="ECO:0000313" key="5">
    <source>
        <dbReference type="Proteomes" id="UP000708338"/>
    </source>
</evidence>
<evidence type="ECO:0000313" key="4">
    <source>
        <dbReference type="EMBL" id="MBT9810648.1"/>
    </source>
</evidence>
<dbReference type="Proteomes" id="UP000708338">
    <property type="component" value="Unassembled WGS sequence"/>
</dbReference>
<comment type="caution">
    <text evidence="4">The sequence shown here is derived from an EMBL/GenBank/DDBJ whole genome shotgun (WGS) entry which is preliminary data.</text>
</comment>
<keyword evidence="2" id="KW-0812">Transmembrane</keyword>
<keyword evidence="2" id="KW-0472">Membrane</keyword>
<dbReference type="SUPFAM" id="SSF54001">
    <property type="entry name" value="Cysteine proteinases"/>
    <property type="match status" value="1"/>
</dbReference>
<sequence length="565" mass="62985">MRKEPRLHFTDEERADPALEKPIRKADRAAAKADRAQAKIPKKQVRQKTVDPKTGKVTTKLVLEDKKKPPSKLSHAVRDAPGDAVLGKLHKEIRETEQDNVGVESAHKSEESAETGVRLVREGYRSHKLKPYRKAAQAEQKLEKANVNALYQKSLRENPQLTSNPFSRWQQKQAIKKEYAAAKRAGNTANTAKKTGKAAKTVKEKAQQAGAFIMRHKKGFLLVGAIFLLICLLLNTMSSCSMMAQSIGSAISGSTYPSDDPELVAVEADYAAREAVLQAEIDNIESSHPGYDEYRYDLDMIGHDPHELAAYLSAVLQGYTRQSAQAELERVFSAQYTLTLTEEVQIRTYTDEDGDEHEYEYRILHVKLESRPISSLATELLTPDQLEMYQVYRQTLGNKPLIFGGGSTNTSDSESLDGVEFVNGTRPGNPELVELAKRQVGNVGGQPYWSWYGFNSRVEWCACFVSWCYGQMGLSEPRFAGCQSQGVPWFQSHGQWGARGYDNLAPGDAIFFDWDLDGSADHVGIVIGTDGSRVYTVEGNSSDACKIRSYDVNYECIKGYGLMNW</sequence>
<feature type="compositionally biased region" description="Basic and acidic residues" evidence="1">
    <location>
        <begin position="1"/>
        <end position="37"/>
    </location>
</feature>
<dbReference type="AlphaFoldDB" id="A0AA41FFY0"/>
<feature type="domain" description="Peptidase C51" evidence="3">
    <location>
        <begin position="456"/>
        <end position="540"/>
    </location>
</feature>
<evidence type="ECO:0000256" key="1">
    <source>
        <dbReference type="SAM" id="MobiDB-lite"/>
    </source>
</evidence>
<dbReference type="EMBL" id="WQPS01000014">
    <property type="protein sequence ID" value="MBT9810648.1"/>
    <property type="molecule type" value="Genomic_DNA"/>
</dbReference>
<dbReference type="Gene3D" id="3.90.1720.10">
    <property type="entry name" value="endopeptidase domain like (from Nostoc punctiforme)"/>
    <property type="match status" value="1"/>
</dbReference>
<organism evidence="4 5">
    <name type="scientific">Enterocloster citroniae</name>
    <dbReference type="NCBI Taxonomy" id="358743"/>
    <lineage>
        <taxon>Bacteria</taxon>
        <taxon>Bacillati</taxon>
        <taxon>Bacillota</taxon>
        <taxon>Clostridia</taxon>
        <taxon>Lachnospirales</taxon>
        <taxon>Lachnospiraceae</taxon>
        <taxon>Enterocloster</taxon>
    </lineage>
</organism>
<evidence type="ECO:0000259" key="3">
    <source>
        <dbReference type="Pfam" id="PF05257"/>
    </source>
</evidence>